<keyword evidence="1" id="KW-1133">Transmembrane helix</keyword>
<keyword evidence="1" id="KW-0812">Transmembrane</keyword>
<feature type="transmembrane region" description="Helical" evidence="1">
    <location>
        <begin position="50"/>
        <end position="71"/>
    </location>
</feature>
<protein>
    <submittedName>
        <fullName evidence="2">Uncharacterized protein</fullName>
    </submittedName>
</protein>
<reference evidence="2 3" key="1">
    <citation type="journal article" date="2020" name="bioRxiv">
        <title>Sequence and annotation of 42 cannabis genomes reveals extensive copy number variation in cannabinoid synthesis and pathogen resistance genes.</title>
        <authorList>
            <person name="Mckernan K.J."/>
            <person name="Helbert Y."/>
            <person name="Kane L.T."/>
            <person name="Ebling H."/>
            <person name="Zhang L."/>
            <person name="Liu B."/>
            <person name="Eaton Z."/>
            <person name="Mclaughlin S."/>
            <person name="Kingan S."/>
            <person name="Baybayan P."/>
            <person name="Concepcion G."/>
            <person name="Jordan M."/>
            <person name="Riva A."/>
            <person name="Barbazuk W."/>
            <person name="Harkins T."/>
        </authorList>
    </citation>
    <scope>NUCLEOTIDE SEQUENCE [LARGE SCALE GENOMIC DNA]</scope>
    <source>
        <strain evidence="3">cv. Jamaican Lion 4</strain>
        <tissue evidence="2">Leaf</tissue>
    </source>
</reference>
<dbReference type="AlphaFoldDB" id="A0A7J6G043"/>
<evidence type="ECO:0000313" key="3">
    <source>
        <dbReference type="Proteomes" id="UP000525078"/>
    </source>
</evidence>
<dbReference type="Proteomes" id="UP000525078">
    <property type="component" value="Unassembled WGS sequence"/>
</dbReference>
<proteinExistence type="predicted"/>
<dbReference type="EMBL" id="JAATIP010000086">
    <property type="protein sequence ID" value="KAF4376207.1"/>
    <property type="molecule type" value="Genomic_DNA"/>
</dbReference>
<organism evidence="2 3">
    <name type="scientific">Cannabis sativa</name>
    <name type="common">Hemp</name>
    <name type="synonym">Marijuana</name>
    <dbReference type="NCBI Taxonomy" id="3483"/>
    <lineage>
        <taxon>Eukaryota</taxon>
        <taxon>Viridiplantae</taxon>
        <taxon>Streptophyta</taxon>
        <taxon>Embryophyta</taxon>
        <taxon>Tracheophyta</taxon>
        <taxon>Spermatophyta</taxon>
        <taxon>Magnoliopsida</taxon>
        <taxon>eudicotyledons</taxon>
        <taxon>Gunneridae</taxon>
        <taxon>Pentapetalae</taxon>
        <taxon>rosids</taxon>
        <taxon>fabids</taxon>
        <taxon>Rosales</taxon>
        <taxon>Cannabaceae</taxon>
        <taxon>Cannabis</taxon>
    </lineage>
</organism>
<evidence type="ECO:0000256" key="1">
    <source>
        <dbReference type="SAM" id="Phobius"/>
    </source>
</evidence>
<gene>
    <name evidence="2" type="ORF">F8388_018876</name>
</gene>
<comment type="caution">
    <text evidence="2">The sequence shown here is derived from an EMBL/GenBank/DDBJ whole genome shotgun (WGS) entry which is preliminary data.</text>
</comment>
<sequence>MTNNNLISISNHSVSRSFLAPLQPNKFLEPARSHALPYPTCHHFFAMVDWYRVGFIVGFVSAFYNFLGLFVRLFSRCFLQPVPNSLVDLRVDFPPLRNLAAKINETFGLNFKEMAHCLDLNKYNKRKSLKFLSSHHHQFRGSDTWIFGLAFDHSKFLKEIGADDISKVYTCILLNSSTSYYYAMKVVNKKILALKKNVNKAKAKRKS</sequence>
<accession>A0A7J6G043</accession>
<evidence type="ECO:0000313" key="2">
    <source>
        <dbReference type="EMBL" id="KAF4376207.1"/>
    </source>
</evidence>
<keyword evidence="1" id="KW-0472">Membrane</keyword>
<name>A0A7J6G043_CANSA</name>